<sequence length="146" mass="16595">MEKSKRVSLGVQKNTKQSKKKKLLTNVFNYLKSDNYMFAPLISPSISAEQIQCISKVTVEVATTKTKLNTESANALAEEEQPHEDTRPTDNQTIAQGETVKHMVYHHRCSTPMSGVTFLKPLPTLFFFASICYIIICLQEKQWQII</sequence>
<proteinExistence type="predicted"/>
<dbReference type="GeneID" id="121202898"/>
<name>A0ABM2ZG75_GOSHI</name>
<dbReference type="PANTHER" id="PTHR36811">
    <property type="entry name" value="OS08G0444440 PROTEIN"/>
    <property type="match status" value="1"/>
</dbReference>
<dbReference type="PANTHER" id="PTHR36811:SF2">
    <property type="entry name" value="OS08G0444440 PROTEIN"/>
    <property type="match status" value="1"/>
</dbReference>
<protein>
    <submittedName>
        <fullName evidence="4">Uncharacterized protein isoform X3</fullName>
    </submittedName>
</protein>
<evidence type="ECO:0000313" key="3">
    <source>
        <dbReference type="Proteomes" id="UP000818029"/>
    </source>
</evidence>
<dbReference type="RefSeq" id="XP_040941671.1">
    <property type="nucleotide sequence ID" value="XM_041085737.1"/>
</dbReference>
<feature type="transmembrane region" description="Helical" evidence="2">
    <location>
        <begin position="118"/>
        <end position="138"/>
    </location>
</feature>
<feature type="region of interest" description="Disordered" evidence="1">
    <location>
        <begin position="70"/>
        <end position="91"/>
    </location>
</feature>
<keyword evidence="2" id="KW-0812">Transmembrane</keyword>
<dbReference type="Proteomes" id="UP000818029">
    <property type="component" value="Chromosome A13"/>
</dbReference>
<reference evidence="4" key="2">
    <citation type="submission" date="2025-08" db="UniProtKB">
        <authorList>
            <consortium name="RefSeq"/>
        </authorList>
    </citation>
    <scope>IDENTIFICATION</scope>
</reference>
<evidence type="ECO:0000313" key="4">
    <source>
        <dbReference type="RefSeq" id="XP_040941671.1"/>
    </source>
</evidence>
<reference evidence="3" key="1">
    <citation type="journal article" date="2020" name="Nat. Genet.">
        <title>Genomic diversifications of five Gossypium allopolyploid species and their impact on cotton improvement.</title>
        <authorList>
            <person name="Chen Z.J."/>
            <person name="Sreedasyam A."/>
            <person name="Ando A."/>
            <person name="Song Q."/>
            <person name="De Santiago L.M."/>
            <person name="Hulse-Kemp A.M."/>
            <person name="Ding M."/>
            <person name="Ye W."/>
            <person name="Kirkbride R.C."/>
            <person name="Jenkins J."/>
            <person name="Plott C."/>
            <person name="Lovell J."/>
            <person name="Lin Y.M."/>
            <person name="Vaughn R."/>
            <person name="Liu B."/>
            <person name="Simpson S."/>
            <person name="Scheffler B.E."/>
            <person name="Wen L."/>
            <person name="Saski C.A."/>
            <person name="Grover C.E."/>
            <person name="Hu G."/>
            <person name="Conover J.L."/>
            <person name="Carlson J.W."/>
            <person name="Shu S."/>
            <person name="Boston L.B."/>
            <person name="Williams M."/>
            <person name="Peterson D.G."/>
            <person name="McGee K."/>
            <person name="Jones D.C."/>
            <person name="Wendel J.F."/>
            <person name="Stelly D.M."/>
            <person name="Grimwood J."/>
            <person name="Schmutz J."/>
        </authorList>
    </citation>
    <scope>NUCLEOTIDE SEQUENCE [LARGE SCALE GENOMIC DNA]</scope>
    <source>
        <strain evidence="3">cv. TM-1</strain>
    </source>
</reference>
<keyword evidence="3" id="KW-1185">Reference proteome</keyword>
<keyword evidence="2" id="KW-0472">Membrane</keyword>
<organism evidence="3 4">
    <name type="scientific">Gossypium hirsutum</name>
    <name type="common">Upland cotton</name>
    <name type="synonym">Gossypium mexicanum</name>
    <dbReference type="NCBI Taxonomy" id="3635"/>
    <lineage>
        <taxon>Eukaryota</taxon>
        <taxon>Viridiplantae</taxon>
        <taxon>Streptophyta</taxon>
        <taxon>Embryophyta</taxon>
        <taxon>Tracheophyta</taxon>
        <taxon>Spermatophyta</taxon>
        <taxon>Magnoliopsida</taxon>
        <taxon>eudicotyledons</taxon>
        <taxon>Gunneridae</taxon>
        <taxon>Pentapetalae</taxon>
        <taxon>rosids</taxon>
        <taxon>malvids</taxon>
        <taxon>Malvales</taxon>
        <taxon>Malvaceae</taxon>
        <taxon>Malvoideae</taxon>
        <taxon>Gossypium</taxon>
    </lineage>
</organism>
<evidence type="ECO:0000256" key="2">
    <source>
        <dbReference type="SAM" id="Phobius"/>
    </source>
</evidence>
<gene>
    <name evidence="4" type="primary">LOC121202898</name>
</gene>
<evidence type="ECO:0000256" key="1">
    <source>
        <dbReference type="SAM" id="MobiDB-lite"/>
    </source>
</evidence>
<accession>A0ABM2ZG75</accession>
<keyword evidence="2" id="KW-1133">Transmembrane helix</keyword>